<dbReference type="PANTHER" id="PTHR37010">
    <property type="entry name" value="SULFURTRANSFERASE TUSE"/>
    <property type="match status" value="1"/>
</dbReference>
<dbReference type="EMBL" id="LUTY01002384">
    <property type="protein sequence ID" value="OAD20428.1"/>
    <property type="molecule type" value="Genomic_DNA"/>
</dbReference>
<dbReference type="EC" id="2.8.1.-" evidence="3"/>
<dbReference type="NCBIfam" id="TIGR03342">
    <property type="entry name" value="dsrC_tusE_dsvC"/>
    <property type="match status" value="1"/>
</dbReference>
<accession>A0A0A6NXX7</accession>
<dbReference type="Pfam" id="PF04358">
    <property type="entry name" value="DsrC"/>
    <property type="match status" value="1"/>
</dbReference>
<protein>
    <recommendedName>
        <fullName evidence="3">Sulfurtransferase</fullName>
        <ecNumber evidence="3">2.8.1.-</ecNumber>
    </recommendedName>
</protein>
<evidence type="ECO:0000313" key="5">
    <source>
        <dbReference type="Proteomes" id="UP000076962"/>
    </source>
</evidence>
<proteinExistence type="inferred from homology"/>
<evidence type="ECO:0000256" key="2">
    <source>
        <dbReference type="ARBA" id="ARBA00022490"/>
    </source>
</evidence>
<dbReference type="InterPro" id="IPR043163">
    <property type="entry name" value="DsrC-like_N"/>
</dbReference>
<dbReference type="InterPro" id="IPR042072">
    <property type="entry name" value="DsrC-like_C"/>
</dbReference>
<dbReference type="InterPro" id="IPR025526">
    <property type="entry name" value="DsrC-like_dom_sf"/>
</dbReference>
<evidence type="ECO:0000313" key="4">
    <source>
        <dbReference type="EMBL" id="OAD20428.1"/>
    </source>
</evidence>
<dbReference type="GO" id="GO:0002143">
    <property type="term" value="P:tRNA wobble position uridine thiolation"/>
    <property type="evidence" value="ECO:0007669"/>
    <property type="project" value="TreeGrafter"/>
</dbReference>
<dbReference type="PIRSF" id="PIRSF006223">
    <property type="entry name" value="DsrC_TusE"/>
    <property type="match status" value="1"/>
</dbReference>
<comment type="subcellular location">
    <subcellularLocation>
        <location evidence="1">Cytoplasm</location>
    </subcellularLocation>
</comment>
<comment type="function">
    <text evidence="3">Part of a sulfur-relay system.</text>
</comment>
<name>A0A0A6NXX7_9GAMM</name>
<gene>
    <name evidence="4" type="ORF">THIOM_003868</name>
</gene>
<reference evidence="4 5" key="1">
    <citation type="submission" date="2016-05" db="EMBL/GenBank/DDBJ databases">
        <title>Single-cell genome of chain-forming Candidatus Thiomargarita nelsonii and comparison to other large sulfur-oxidizing bacteria.</title>
        <authorList>
            <person name="Winkel M."/>
            <person name="Salman V."/>
            <person name="Woyke T."/>
            <person name="Schulz-Vogt H."/>
            <person name="Richter M."/>
            <person name="Flood B."/>
            <person name="Bailey J."/>
            <person name="Amann R."/>
            <person name="Mussmann M."/>
        </authorList>
    </citation>
    <scope>NUCLEOTIDE SEQUENCE [LARGE SCALE GENOMIC DNA]</scope>
    <source>
        <strain evidence="4 5">THI036</strain>
    </source>
</reference>
<dbReference type="Proteomes" id="UP000076962">
    <property type="component" value="Unassembled WGS sequence"/>
</dbReference>
<evidence type="ECO:0000256" key="3">
    <source>
        <dbReference type="PIRNR" id="PIRNR006223"/>
    </source>
</evidence>
<dbReference type="SUPFAM" id="SSF69721">
    <property type="entry name" value="DsrC, the gamma subunit of dissimilatory sulfite reductase"/>
    <property type="match status" value="1"/>
</dbReference>
<keyword evidence="2" id="KW-0963">Cytoplasm</keyword>
<sequence>MAIEINGKTIETDEEGYLVNLADWSENVAIALANAENIDMTESHWGLVEAAREYYEEKQKHPWGNDLVHMLGKHVKEKGHDVRHDVNNFLYQLFPQSPEKQVSKIAGLPKPLPADTE</sequence>
<keyword evidence="3 4" id="KW-0808">Transferase</keyword>
<dbReference type="Gene3D" id="3.30.1420.10">
    <property type="match status" value="1"/>
</dbReference>
<dbReference type="Gene3D" id="1.10.10.370">
    <property type="entry name" value="DsrC-like protein, C-terminal domain"/>
    <property type="match status" value="1"/>
</dbReference>
<comment type="similarity">
    <text evidence="3">Belongs to the dsrC/tusE family.</text>
</comment>
<dbReference type="InterPro" id="IPR007453">
    <property type="entry name" value="DsrC/TusE"/>
</dbReference>
<evidence type="ECO:0000256" key="1">
    <source>
        <dbReference type="ARBA" id="ARBA00004496"/>
    </source>
</evidence>
<keyword evidence="5" id="KW-1185">Reference proteome</keyword>
<dbReference type="GO" id="GO:0005737">
    <property type="term" value="C:cytoplasm"/>
    <property type="evidence" value="ECO:0007669"/>
    <property type="project" value="UniProtKB-SubCell"/>
</dbReference>
<comment type="caution">
    <text evidence="4">The sequence shown here is derived from an EMBL/GenBank/DDBJ whole genome shotgun (WGS) entry which is preliminary data.</text>
</comment>
<dbReference type="PANTHER" id="PTHR37010:SF1">
    <property type="entry name" value="SULFURTRANSFERASE TUSE"/>
    <property type="match status" value="1"/>
</dbReference>
<dbReference type="GO" id="GO:0016740">
    <property type="term" value="F:transferase activity"/>
    <property type="evidence" value="ECO:0007669"/>
    <property type="project" value="UniProtKB-KW"/>
</dbReference>
<dbReference type="GO" id="GO:0097163">
    <property type="term" value="F:sulfur carrier activity"/>
    <property type="evidence" value="ECO:0007669"/>
    <property type="project" value="TreeGrafter"/>
</dbReference>
<organism evidence="4 5">
    <name type="scientific">Candidatus Thiomargarita nelsonii</name>
    <dbReference type="NCBI Taxonomy" id="1003181"/>
    <lineage>
        <taxon>Bacteria</taxon>
        <taxon>Pseudomonadati</taxon>
        <taxon>Pseudomonadota</taxon>
        <taxon>Gammaproteobacteria</taxon>
        <taxon>Thiotrichales</taxon>
        <taxon>Thiotrichaceae</taxon>
        <taxon>Thiomargarita</taxon>
    </lineage>
</organism>
<dbReference type="AlphaFoldDB" id="A0A0A6NXX7"/>